<dbReference type="WBParaSite" id="nRc.2.0.1.t05438-RA">
    <property type="protein sequence ID" value="nRc.2.0.1.t05438-RA"/>
    <property type="gene ID" value="nRc.2.0.1.g05438"/>
</dbReference>
<dbReference type="SMART" id="SM00630">
    <property type="entry name" value="Sema"/>
    <property type="match status" value="1"/>
</dbReference>
<evidence type="ECO:0000256" key="1">
    <source>
        <dbReference type="PROSITE-ProRule" id="PRU00352"/>
    </source>
</evidence>
<dbReference type="PANTHER" id="PTHR22625:SF44">
    <property type="entry name" value="PLEXIN-B"/>
    <property type="match status" value="1"/>
</dbReference>
<dbReference type="GO" id="GO:0005886">
    <property type="term" value="C:plasma membrane"/>
    <property type="evidence" value="ECO:0007669"/>
    <property type="project" value="TreeGrafter"/>
</dbReference>
<name>A0A915HVK0_ROMCU</name>
<dbReference type="OMA" id="KGDVEYH"/>
<dbReference type="PANTHER" id="PTHR22625">
    <property type="entry name" value="PLEXIN"/>
    <property type="match status" value="1"/>
</dbReference>
<protein>
    <submittedName>
        <fullName evidence="4">Sema domain-containing protein</fullName>
    </submittedName>
</protein>
<dbReference type="GO" id="GO:0030334">
    <property type="term" value="P:regulation of cell migration"/>
    <property type="evidence" value="ECO:0007669"/>
    <property type="project" value="TreeGrafter"/>
</dbReference>
<dbReference type="CDD" id="cd11236">
    <property type="entry name" value="Sema_plexin_like"/>
    <property type="match status" value="1"/>
</dbReference>
<proteinExistence type="predicted"/>
<evidence type="ECO:0000313" key="4">
    <source>
        <dbReference type="WBParaSite" id="nRc.2.0.1.t05438-RA"/>
    </source>
</evidence>
<organism evidence="3 4">
    <name type="scientific">Romanomermis culicivorax</name>
    <name type="common">Nematode worm</name>
    <dbReference type="NCBI Taxonomy" id="13658"/>
    <lineage>
        <taxon>Eukaryota</taxon>
        <taxon>Metazoa</taxon>
        <taxon>Ecdysozoa</taxon>
        <taxon>Nematoda</taxon>
        <taxon>Enoplea</taxon>
        <taxon>Dorylaimia</taxon>
        <taxon>Mermithida</taxon>
        <taxon>Mermithoidea</taxon>
        <taxon>Mermithidae</taxon>
        <taxon>Romanomermis</taxon>
    </lineage>
</organism>
<dbReference type="Pfam" id="PF01403">
    <property type="entry name" value="Sema"/>
    <property type="match status" value="1"/>
</dbReference>
<dbReference type="InterPro" id="IPR001627">
    <property type="entry name" value="Semap_dom"/>
</dbReference>
<dbReference type="AlphaFoldDB" id="A0A915HVK0"/>
<dbReference type="Gene3D" id="2.130.10.10">
    <property type="entry name" value="YVTN repeat-like/Quinoprotein amine dehydrogenase"/>
    <property type="match status" value="1"/>
</dbReference>
<dbReference type="InterPro" id="IPR015943">
    <property type="entry name" value="WD40/YVTN_repeat-like_dom_sf"/>
</dbReference>
<reference evidence="4" key="1">
    <citation type="submission" date="2022-11" db="UniProtKB">
        <authorList>
            <consortium name="WormBaseParasite"/>
        </authorList>
    </citation>
    <scope>IDENTIFICATION</scope>
</reference>
<dbReference type="GO" id="GO:0008360">
    <property type="term" value="P:regulation of cell shape"/>
    <property type="evidence" value="ECO:0007669"/>
    <property type="project" value="TreeGrafter"/>
</dbReference>
<dbReference type="SUPFAM" id="SSF101912">
    <property type="entry name" value="Sema domain"/>
    <property type="match status" value="1"/>
</dbReference>
<comment type="caution">
    <text evidence="1">Lacks conserved residue(s) required for the propagation of feature annotation.</text>
</comment>
<dbReference type="GO" id="GO:0008045">
    <property type="term" value="P:motor neuron axon guidance"/>
    <property type="evidence" value="ECO:0007669"/>
    <property type="project" value="TreeGrafter"/>
</dbReference>
<dbReference type="GO" id="GO:0002116">
    <property type="term" value="C:semaphorin receptor complex"/>
    <property type="evidence" value="ECO:0007669"/>
    <property type="project" value="TreeGrafter"/>
</dbReference>
<dbReference type="GO" id="GO:0097374">
    <property type="term" value="P:sensory neuron axon guidance"/>
    <property type="evidence" value="ECO:0007669"/>
    <property type="project" value="TreeGrafter"/>
</dbReference>
<dbReference type="Proteomes" id="UP000887565">
    <property type="component" value="Unplaced"/>
</dbReference>
<dbReference type="PROSITE" id="PS51004">
    <property type="entry name" value="SEMA"/>
    <property type="match status" value="1"/>
</dbReference>
<evidence type="ECO:0000313" key="3">
    <source>
        <dbReference type="Proteomes" id="UP000887565"/>
    </source>
</evidence>
<dbReference type="GO" id="GO:0007162">
    <property type="term" value="P:negative regulation of cell adhesion"/>
    <property type="evidence" value="ECO:0007669"/>
    <property type="project" value="TreeGrafter"/>
</dbReference>
<evidence type="ECO:0000259" key="2">
    <source>
        <dbReference type="PROSITE" id="PS51004"/>
    </source>
</evidence>
<dbReference type="InterPro" id="IPR031148">
    <property type="entry name" value="Plexin"/>
</dbReference>
<sequence length="421" mass="47493">MLQIPNFVVYYCWTFVQIVQSSSILAEFSTKNNFGIQNLAIQDEKTIFLGTTNYLYKLESENLHILDFIQTGPVMDSPYCNFNGDCTNWNNKKTVNKSMIDNYNKILLLIKAKNRTLISCGSVKQGVCNFYASSDFRELDEISPKIAVASNAKNASTVAFLDLENFETLFVGASYTLEPYRHEFPAVASRTLASRSLQLRNQNAVGQSAMILRTENRWDFKIDYIFGFYAQKFAYWALVQKESLSHGAPMVSKLARICSQDQDYSSYSEIILECLDQQNFKFNILKSAFFGQISGKFYLFGIFEKFSKSALCIFPLKDVDSSFKLNIERCLNGIDYSNLPHFGLNRKCQKIAGNRRDNSSCNKINVGGSLPLTKVTSLTATAAILTSVTAYGETLFVGTNNGQILKVIFSILETLNLIIRI</sequence>
<feature type="domain" description="Sema" evidence="2">
    <location>
        <begin position="1"/>
        <end position="421"/>
    </location>
</feature>
<keyword evidence="3" id="KW-1185">Reference proteome</keyword>
<dbReference type="InterPro" id="IPR036352">
    <property type="entry name" value="Semap_dom_sf"/>
</dbReference>
<dbReference type="GO" id="GO:0050772">
    <property type="term" value="P:positive regulation of axonogenesis"/>
    <property type="evidence" value="ECO:0007669"/>
    <property type="project" value="TreeGrafter"/>
</dbReference>
<accession>A0A915HVK0</accession>
<dbReference type="GO" id="GO:0017154">
    <property type="term" value="F:semaphorin receptor activity"/>
    <property type="evidence" value="ECO:0007669"/>
    <property type="project" value="InterPro"/>
</dbReference>